<dbReference type="GO" id="GO:0006813">
    <property type="term" value="P:potassium ion transport"/>
    <property type="evidence" value="ECO:0007669"/>
    <property type="project" value="InterPro"/>
</dbReference>
<dbReference type="SUPFAM" id="SSF116726">
    <property type="entry name" value="TrkA C-terminal domain-like"/>
    <property type="match status" value="1"/>
</dbReference>
<dbReference type="SUPFAM" id="SSF51735">
    <property type="entry name" value="NAD(P)-binding Rossmann-fold domains"/>
    <property type="match status" value="1"/>
</dbReference>
<comment type="subcellular location">
    <subcellularLocation>
        <location evidence="1">Cell membrane</location>
        <topology evidence="1">Multi-pass membrane protein</topology>
    </subcellularLocation>
</comment>
<dbReference type="Proteomes" id="UP000468581">
    <property type="component" value="Unassembled WGS sequence"/>
</dbReference>
<dbReference type="GO" id="GO:0005886">
    <property type="term" value="C:plasma membrane"/>
    <property type="evidence" value="ECO:0007669"/>
    <property type="project" value="UniProtKB-SubCell"/>
</dbReference>
<dbReference type="Gene3D" id="3.40.50.720">
    <property type="entry name" value="NAD(P)-binding Rossmann-like Domain"/>
    <property type="match status" value="1"/>
</dbReference>
<dbReference type="Pfam" id="PF02254">
    <property type="entry name" value="TrkA_N"/>
    <property type="match status" value="1"/>
</dbReference>
<organism evidence="5 6">
    <name type="scientific">Leptobacterium flavescens</name>
    <dbReference type="NCBI Taxonomy" id="472055"/>
    <lineage>
        <taxon>Bacteria</taxon>
        <taxon>Pseudomonadati</taxon>
        <taxon>Bacteroidota</taxon>
        <taxon>Flavobacteriia</taxon>
        <taxon>Flavobacteriales</taxon>
        <taxon>Flavobacteriaceae</taxon>
        <taxon>Leptobacterium</taxon>
    </lineage>
</organism>
<feature type="domain" description="RCK N-terminal" evidence="3">
    <location>
        <begin position="109"/>
        <end position="224"/>
    </location>
</feature>
<evidence type="ECO:0000313" key="6">
    <source>
        <dbReference type="Proteomes" id="UP000468581"/>
    </source>
</evidence>
<dbReference type="SUPFAM" id="SSF81324">
    <property type="entry name" value="Voltage-gated potassium channels"/>
    <property type="match status" value="1"/>
</dbReference>
<gene>
    <name evidence="5" type="ORF">GWK08_02620</name>
</gene>
<dbReference type="InterPro" id="IPR050721">
    <property type="entry name" value="Trk_Ktr_HKT_K-transport"/>
</dbReference>
<dbReference type="PANTHER" id="PTHR43833:SF9">
    <property type="entry name" value="POTASSIUM CHANNEL PROTEIN YUGO-RELATED"/>
    <property type="match status" value="1"/>
</dbReference>
<feature type="domain" description="RCK C-terminal" evidence="4">
    <location>
        <begin position="247"/>
        <end position="334"/>
    </location>
</feature>
<dbReference type="PANTHER" id="PTHR43833">
    <property type="entry name" value="POTASSIUM CHANNEL PROTEIN 2-RELATED-RELATED"/>
    <property type="match status" value="1"/>
</dbReference>
<evidence type="ECO:0000313" key="5">
    <source>
        <dbReference type="EMBL" id="NER12320.1"/>
    </source>
</evidence>
<dbReference type="Gene3D" id="1.10.287.70">
    <property type="match status" value="1"/>
</dbReference>
<dbReference type="GO" id="GO:0008324">
    <property type="term" value="F:monoatomic cation transmembrane transporter activity"/>
    <property type="evidence" value="ECO:0007669"/>
    <property type="project" value="InterPro"/>
</dbReference>
<evidence type="ECO:0000259" key="4">
    <source>
        <dbReference type="PROSITE" id="PS51202"/>
    </source>
</evidence>
<dbReference type="EMBL" id="JAABOO010000001">
    <property type="protein sequence ID" value="NER12320.1"/>
    <property type="molecule type" value="Genomic_DNA"/>
</dbReference>
<protein>
    <submittedName>
        <fullName evidence="5">Potassium channel protein</fullName>
    </submittedName>
</protein>
<keyword evidence="6" id="KW-1185">Reference proteome</keyword>
<evidence type="ECO:0000259" key="3">
    <source>
        <dbReference type="PROSITE" id="PS51201"/>
    </source>
</evidence>
<dbReference type="Gene3D" id="3.30.70.1450">
    <property type="entry name" value="Regulator of K+ conductance, C-terminal domain"/>
    <property type="match status" value="1"/>
</dbReference>
<evidence type="ECO:0000256" key="2">
    <source>
        <dbReference type="SAM" id="Phobius"/>
    </source>
</evidence>
<dbReference type="InterPro" id="IPR006037">
    <property type="entry name" value="RCK_C"/>
</dbReference>
<evidence type="ECO:0000256" key="1">
    <source>
        <dbReference type="ARBA" id="ARBA00004651"/>
    </source>
</evidence>
<proteinExistence type="predicted"/>
<dbReference type="PROSITE" id="PS51201">
    <property type="entry name" value="RCK_N"/>
    <property type="match status" value="1"/>
</dbReference>
<keyword evidence="5" id="KW-0813">Transport</keyword>
<dbReference type="PROSITE" id="PS51202">
    <property type="entry name" value="RCK_C"/>
    <property type="match status" value="1"/>
</dbReference>
<keyword evidence="2" id="KW-1133">Transmembrane helix</keyword>
<name>A0A6P0UIW3_9FLAO</name>
<sequence>MHKLYKSKFYTAISLLLVVFLLGVFGYRFFSGFSWIDSVYMTIITITTVGFREVQPVDDGTKIFTIILIVSSVFIFAYAISVITEYLISRSSFQQLKIRKMKKKINHLSDHIIICGYGRNGRQAAVKLKAYRRPFLVIENDREVIEKSGEDILFIEGNANEDETLQRAGIERAACLITTLPNDADNLFVVLSSRQLNKDMSIISRASQEASQRKLKLAGADKIIMPDKIGGDHMASLVVLPDLIEFMDQLSIEGENTINLEEVAIEDLPKDYQYKSIIDLDLRKKTGCTVIGYKAPSGTYIVNPEGETQLLPKSKLMVLGRPEQIKKLNEMFHIPENYI</sequence>
<feature type="transmembrane region" description="Helical" evidence="2">
    <location>
        <begin position="9"/>
        <end position="27"/>
    </location>
</feature>
<keyword evidence="5" id="KW-0407">Ion channel</keyword>
<reference evidence="5 6" key="1">
    <citation type="submission" date="2020-01" db="EMBL/GenBank/DDBJ databases">
        <title>Leptobacterium flavescens.</title>
        <authorList>
            <person name="Wang G."/>
        </authorList>
    </citation>
    <scope>NUCLEOTIDE SEQUENCE [LARGE SCALE GENOMIC DNA]</scope>
    <source>
        <strain evidence="5 6">KCTC 22160</strain>
    </source>
</reference>
<dbReference type="InterPro" id="IPR013099">
    <property type="entry name" value="K_chnl_dom"/>
</dbReference>
<dbReference type="InterPro" id="IPR036291">
    <property type="entry name" value="NAD(P)-bd_dom_sf"/>
</dbReference>
<dbReference type="InterPro" id="IPR003148">
    <property type="entry name" value="RCK_N"/>
</dbReference>
<dbReference type="RefSeq" id="WP_163605347.1">
    <property type="nucleotide sequence ID" value="NZ_JAABOO010000001.1"/>
</dbReference>
<feature type="transmembrane region" description="Helical" evidence="2">
    <location>
        <begin position="63"/>
        <end position="88"/>
    </location>
</feature>
<keyword evidence="5" id="KW-0406">Ion transport</keyword>
<dbReference type="Pfam" id="PF07885">
    <property type="entry name" value="Ion_trans_2"/>
    <property type="match status" value="1"/>
</dbReference>
<feature type="transmembrane region" description="Helical" evidence="2">
    <location>
        <begin position="33"/>
        <end position="51"/>
    </location>
</feature>
<dbReference type="Pfam" id="PF02080">
    <property type="entry name" value="TrkA_C"/>
    <property type="match status" value="1"/>
</dbReference>
<dbReference type="InterPro" id="IPR036721">
    <property type="entry name" value="RCK_C_sf"/>
</dbReference>
<keyword evidence="2" id="KW-0472">Membrane</keyword>
<dbReference type="AlphaFoldDB" id="A0A6P0UIW3"/>
<keyword evidence="2" id="KW-0812">Transmembrane</keyword>
<comment type="caution">
    <text evidence="5">The sequence shown here is derived from an EMBL/GenBank/DDBJ whole genome shotgun (WGS) entry which is preliminary data.</text>
</comment>
<accession>A0A6P0UIW3</accession>